<evidence type="ECO:0008006" key="4">
    <source>
        <dbReference type="Google" id="ProtNLM"/>
    </source>
</evidence>
<dbReference type="Proteomes" id="UP000319908">
    <property type="component" value="Unassembled WGS sequence"/>
</dbReference>
<feature type="compositionally biased region" description="Acidic residues" evidence="1">
    <location>
        <begin position="382"/>
        <end position="392"/>
    </location>
</feature>
<protein>
    <recommendedName>
        <fullName evidence="4">Bacterial type II secretion system protein G</fullName>
    </recommendedName>
</protein>
<gene>
    <name evidence="2" type="ORF">Poly21_35310</name>
</gene>
<dbReference type="EMBL" id="SJPU01000002">
    <property type="protein sequence ID" value="TWU16326.1"/>
    <property type="molecule type" value="Genomic_DNA"/>
</dbReference>
<feature type="region of interest" description="Disordered" evidence="1">
    <location>
        <begin position="377"/>
        <end position="407"/>
    </location>
</feature>
<evidence type="ECO:0000313" key="2">
    <source>
        <dbReference type="EMBL" id="TWU16326.1"/>
    </source>
</evidence>
<name>A0A5C6BYH3_9BACT</name>
<organism evidence="2 3">
    <name type="scientific">Allorhodopirellula heiligendammensis</name>
    <dbReference type="NCBI Taxonomy" id="2714739"/>
    <lineage>
        <taxon>Bacteria</taxon>
        <taxon>Pseudomonadati</taxon>
        <taxon>Planctomycetota</taxon>
        <taxon>Planctomycetia</taxon>
        <taxon>Pirellulales</taxon>
        <taxon>Pirellulaceae</taxon>
        <taxon>Allorhodopirellula</taxon>
    </lineage>
</organism>
<accession>A0A5C6BYH3</accession>
<dbReference type="AlphaFoldDB" id="A0A5C6BYH3"/>
<dbReference type="RefSeq" id="WP_146408000.1">
    <property type="nucleotide sequence ID" value="NZ_SJPU01000002.1"/>
</dbReference>
<keyword evidence="3" id="KW-1185">Reference proteome</keyword>
<comment type="caution">
    <text evidence="2">The sequence shown here is derived from an EMBL/GenBank/DDBJ whole genome shotgun (WGS) entry which is preliminary data.</text>
</comment>
<reference evidence="2 3" key="1">
    <citation type="journal article" date="2020" name="Antonie Van Leeuwenhoek">
        <title>Rhodopirellula heiligendammensis sp. nov., Rhodopirellula pilleata sp. nov., and Rhodopirellula solitaria sp. nov. isolated from natural or artificial marine surfaces in Northern Germany and California, USA, and emended description of the genus Rhodopirellula.</title>
        <authorList>
            <person name="Kallscheuer N."/>
            <person name="Wiegand S."/>
            <person name="Jogler M."/>
            <person name="Boedeker C."/>
            <person name="Peeters S.H."/>
            <person name="Rast P."/>
            <person name="Heuer A."/>
            <person name="Jetten M.S.M."/>
            <person name="Rohde M."/>
            <person name="Jogler C."/>
        </authorList>
    </citation>
    <scope>NUCLEOTIDE SEQUENCE [LARGE SCALE GENOMIC DNA]</scope>
    <source>
        <strain evidence="2 3">Poly21</strain>
    </source>
</reference>
<evidence type="ECO:0000256" key="1">
    <source>
        <dbReference type="SAM" id="MobiDB-lite"/>
    </source>
</evidence>
<evidence type="ECO:0000313" key="3">
    <source>
        <dbReference type="Proteomes" id="UP000319908"/>
    </source>
</evidence>
<dbReference type="OrthoDB" id="274376at2"/>
<proteinExistence type="predicted"/>
<sequence length="407" mass="45019">MKRRLVRFFKILLCLTAVVIIVAAFFCWRSFAAVEAALAPVRERGEPVSIADLRPAPVADDDNAATYLTPINQEIGQVVNEVYPIAFDEDFSWQTGLTSDHSTKLKTILDAHPHLADPIAKASRCSQLAWPLNYDSAPNDLMEQLLDMDVRAIARFQIARARYLVAIDKPDEATAVCLEELRLIQLQGDTPLLVSWLVNIACRSQILNELNGILQTQTLQPEPHAAIEHELRQSAITDQFKHMLETERAYGIDSFRGFSLPIFPLTPQLENYIEYMSEQIAIGAPLPFESSPQPQVTATGMTELLVPSLENARDAMSRTLATERCVRVLNTIQSRADQQTPVDLSDLDLPVDAILDPYSGEPLLSKSTDEGWIIYSVGQNGQDDEGNIEPDGESNQSLDIGVGPPAA</sequence>